<keyword evidence="7" id="KW-0694">RNA-binding</keyword>
<reference evidence="9 10" key="1">
    <citation type="submission" date="2020-08" db="EMBL/GenBank/DDBJ databases">
        <title>Genomic Encyclopedia of Type Strains, Phase IV (KMG-IV): sequencing the most valuable type-strain genomes for metagenomic binning, comparative biology and taxonomic classification.</title>
        <authorList>
            <person name="Goeker M."/>
        </authorList>
    </citation>
    <scope>NUCLEOTIDE SEQUENCE [LARGE SCALE GENOMIC DNA]</scope>
    <source>
        <strain evidence="9 10">DSM 103526</strain>
    </source>
</reference>
<keyword evidence="3" id="KW-0949">S-adenosyl-L-methionine</keyword>
<comment type="caution">
    <text evidence="9">The sequence shown here is derived from an EMBL/GenBank/DDBJ whole genome shotgun (WGS) entry which is preliminary data.</text>
</comment>
<dbReference type="InterPro" id="IPR007197">
    <property type="entry name" value="rSAM"/>
</dbReference>
<dbReference type="PANTHER" id="PTHR11135">
    <property type="entry name" value="HISTONE ACETYLTRANSFERASE-RELATED"/>
    <property type="match status" value="1"/>
</dbReference>
<feature type="domain" description="Radical SAM core" evidence="8">
    <location>
        <begin position="1"/>
        <end position="230"/>
    </location>
</feature>
<keyword evidence="9" id="KW-0808">Transferase</keyword>
<evidence type="ECO:0000256" key="3">
    <source>
        <dbReference type="ARBA" id="ARBA00022691"/>
    </source>
</evidence>
<gene>
    <name evidence="9" type="ORF">HNQ80_003930</name>
</gene>
<dbReference type="GO" id="GO:0005737">
    <property type="term" value="C:cytoplasm"/>
    <property type="evidence" value="ECO:0007669"/>
    <property type="project" value="TreeGrafter"/>
</dbReference>
<evidence type="ECO:0000256" key="2">
    <source>
        <dbReference type="ARBA" id="ARBA00022485"/>
    </source>
</evidence>
<dbReference type="InterPro" id="IPR058240">
    <property type="entry name" value="rSAM_sf"/>
</dbReference>
<dbReference type="InterPro" id="IPR039661">
    <property type="entry name" value="ELP3"/>
</dbReference>
<sequence>MGKRHYIIPVFVPHHGCPFDCIFCNQKKITGQANVLTELEVNERIAQFIATISDPLAQHIEIAFFGGSFTGIEIEQQKKLLSIAANWKEKGYIKTIRVSTRPDYISEEIMSLLIRYGVSTIELGVQSMDDEILKMSCRGHNAMDVIRAVGLIRAHNVQLGLQMMIGLPGDTRDKMYYTADTIIDLKPDFVRIYPTVIIHDTELEKLYLSGRYRPIDLDEAVDICKNLLLRFKVANIPIIRLGLQTTESVAIGKEIVAGPFHPAFRQMVESAVYKDVLDEAFVSEGICNKSMVEVQVHSHYISSLVGQKKSNMEYVRNKYGIGRIRISGNDLLDFGEIKII</sequence>
<dbReference type="SFLD" id="SFLDG01082">
    <property type="entry name" value="B12-binding_domain_containing"/>
    <property type="match status" value="1"/>
</dbReference>
<dbReference type="GO" id="GO:0046872">
    <property type="term" value="F:metal ion binding"/>
    <property type="evidence" value="ECO:0007669"/>
    <property type="project" value="UniProtKB-KW"/>
</dbReference>
<evidence type="ECO:0000256" key="6">
    <source>
        <dbReference type="ARBA" id="ARBA00023014"/>
    </source>
</evidence>
<keyword evidence="4" id="KW-0479">Metal-binding</keyword>
<name>A0A841KWS0_9FIRM</name>
<dbReference type="SFLD" id="SFLDS00029">
    <property type="entry name" value="Radical_SAM"/>
    <property type="match status" value="1"/>
</dbReference>
<dbReference type="SUPFAM" id="SSF102114">
    <property type="entry name" value="Radical SAM enzymes"/>
    <property type="match status" value="1"/>
</dbReference>
<dbReference type="InterPro" id="IPR032432">
    <property type="entry name" value="Radical_SAM_C"/>
</dbReference>
<dbReference type="Gene3D" id="3.80.30.20">
    <property type="entry name" value="tm_1862 like domain"/>
    <property type="match status" value="1"/>
</dbReference>
<dbReference type="AlphaFoldDB" id="A0A841KWS0"/>
<evidence type="ECO:0000256" key="7">
    <source>
        <dbReference type="PROSITE-ProRule" id="PRU00117"/>
    </source>
</evidence>
<keyword evidence="6" id="KW-0411">Iron-sulfur</keyword>
<dbReference type="EMBL" id="JACHEN010000028">
    <property type="protein sequence ID" value="MBB6217807.1"/>
    <property type="molecule type" value="Genomic_DNA"/>
</dbReference>
<evidence type="ECO:0000313" key="9">
    <source>
        <dbReference type="EMBL" id="MBB6217807.1"/>
    </source>
</evidence>
<accession>A0A841KWS0</accession>
<dbReference type="RefSeq" id="WP_184312314.1">
    <property type="nucleotide sequence ID" value="NZ_JACHEN010000028.1"/>
</dbReference>
<dbReference type="SFLD" id="SFLDG01086">
    <property type="entry name" value="elongater_protein-like"/>
    <property type="match status" value="1"/>
</dbReference>
<dbReference type="PROSITE" id="PS50084">
    <property type="entry name" value="KH_TYPE_1"/>
    <property type="match status" value="1"/>
</dbReference>
<keyword evidence="2" id="KW-0004">4Fe-4S</keyword>
<dbReference type="PANTHER" id="PTHR11135:SF0">
    <property type="entry name" value="ELONGATOR COMPLEX PROTEIN 3"/>
    <property type="match status" value="1"/>
</dbReference>
<dbReference type="GO" id="GO:0002926">
    <property type="term" value="P:tRNA wobble base 5-methoxycarbonylmethyl-2-thiouridinylation"/>
    <property type="evidence" value="ECO:0007669"/>
    <property type="project" value="TreeGrafter"/>
</dbReference>
<protein>
    <submittedName>
        <fullName evidence="9">Histone acetyltransferase (RNA polymerase elongator complex component)</fullName>
    </submittedName>
</protein>
<dbReference type="Pfam" id="PF04055">
    <property type="entry name" value="Radical_SAM"/>
    <property type="match status" value="1"/>
</dbReference>
<dbReference type="PROSITE" id="PS51918">
    <property type="entry name" value="RADICAL_SAM"/>
    <property type="match status" value="1"/>
</dbReference>
<dbReference type="GO" id="GO:0016740">
    <property type="term" value="F:transferase activity"/>
    <property type="evidence" value="ECO:0007669"/>
    <property type="project" value="UniProtKB-KW"/>
</dbReference>
<evidence type="ECO:0000256" key="4">
    <source>
        <dbReference type="ARBA" id="ARBA00022723"/>
    </source>
</evidence>
<dbReference type="GO" id="GO:0051539">
    <property type="term" value="F:4 iron, 4 sulfur cluster binding"/>
    <property type="evidence" value="ECO:0007669"/>
    <property type="project" value="UniProtKB-KW"/>
</dbReference>
<dbReference type="SMART" id="SM00729">
    <property type="entry name" value="Elp3"/>
    <property type="match status" value="1"/>
</dbReference>
<dbReference type="CDD" id="cd01335">
    <property type="entry name" value="Radical_SAM"/>
    <property type="match status" value="1"/>
</dbReference>
<dbReference type="Proteomes" id="UP000579281">
    <property type="component" value="Unassembled WGS sequence"/>
</dbReference>
<organism evidence="9 10">
    <name type="scientific">Anaerosolibacter carboniphilus</name>
    <dbReference type="NCBI Taxonomy" id="1417629"/>
    <lineage>
        <taxon>Bacteria</taxon>
        <taxon>Bacillati</taxon>
        <taxon>Bacillota</taxon>
        <taxon>Clostridia</taxon>
        <taxon>Peptostreptococcales</taxon>
        <taxon>Thermotaleaceae</taxon>
        <taxon>Anaerosolibacter</taxon>
    </lineage>
</organism>
<dbReference type="InterPro" id="IPR023404">
    <property type="entry name" value="rSAM_horseshoe"/>
</dbReference>
<dbReference type="Pfam" id="PF16199">
    <property type="entry name" value="Radical_SAM_C"/>
    <property type="match status" value="1"/>
</dbReference>
<keyword evidence="5" id="KW-0408">Iron</keyword>
<dbReference type="InterPro" id="IPR006638">
    <property type="entry name" value="Elp3/MiaA/NifB-like_rSAM"/>
</dbReference>
<comment type="cofactor">
    <cofactor evidence="1">
        <name>[4Fe-4S] cluster</name>
        <dbReference type="ChEBI" id="CHEBI:49883"/>
    </cofactor>
</comment>
<proteinExistence type="predicted"/>
<evidence type="ECO:0000259" key="8">
    <source>
        <dbReference type="PROSITE" id="PS51918"/>
    </source>
</evidence>
<keyword evidence="10" id="KW-1185">Reference proteome</keyword>
<evidence type="ECO:0000313" key="10">
    <source>
        <dbReference type="Proteomes" id="UP000579281"/>
    </source>
</evidence>
<evidence type="ECO:0000256" key="1">
    <source>
        <dbReference type="ARBA" id="ARBA00001966"/>
    </source>
</evidence>
<dbReference type="GO" id="GO:0003723">
    <property type="term" value="F:RNA binding"/>
    <property type="evidence" value="ECO:0007669"/>
    <property type="project" value="UniProtKB-UniRule"/>
</dbReference>
<evidence type="ECO:0000256" key="5">
    <source>
        <dbReference type="ARBA" id="ARBA00023004"/>
    </source>
</evidence>